<accession>A0A2A7A569</accession>
<gene>
    <name evidence="1" type="ORF">CGS56_14170</name>
</gene>
<dbReference type="AlphaFoldDB" id="A0A2A7A569"/>
<name>A0A2A7A569_9FIRM</name>
<dbReference type="Proteomes" id="UP000220157">
    <property type="component" value="Unassembled WGS sequence"/>
</dbReference>
<dbReference type="EMBL" id="NMTW01000053">
    <property type="protein sequence ID" value="PDX74183.1"/>
    <property type="molecule type" value="Genomic_DNA"/>
</dbReference>
<sequence length="98" mass="11259">MTVAKAESLKWTRTCTRCGKKMVGVASNKKLCDSCLRIRQIEHDRKKAQNNKLEVVERAKPKHAPEDSLQNDVREAERLGVSYGKYRAWKDGRIHIHG</sequence>
<protein>
    <submittedName>
        <fullName evidence="1">Uncharacterized protein</fullName>
    </submittedName>
</protein>
<proteinExistence type="predicted"/>
<evidence type="ECO:0000313" key="2">
    <source>
        <dbReference type="Proteomes" id="UP000220157"/>
    </source>
</evidence>
<evidence type="ECO:0000313" key="1">
    <source>
        <dbReference type="EMBL" id="PDX74183.1"/>
    </source>
</evidence>
<comment type="caution">
    <text evidence="1">The sequence shown here is derived from an EMBL/GenBank/DDBJ whole genome shotgun (WGS) entry which is preliminary data.</text>
</comment>
<organism evidence="1 2">
    <name type="scientific">Faecalibacterium prausnitzii</name>
    <dbReference type="NCBI Taxonomy" id="853"/>
    <lineage>
        <taxon>Bacteria</taxon>
        <taxon>Bacillati</taxon>
        <taxon>Bacillota</taxon>
        <taxon>Clostridia</taxon>
        <taxon>Eubacteriales</taxon>
        <taxon>Oscillospiraceae</taxon>
        <taxon>Faecalibacterium</taxon>
    </lineage>
</organism>
<reference evidence="1 2" key="1">
    <citation type="journal article" date="2017" name="Front. Microbiol.">
        <title>New Insights into the Diversity of the Genus Faecalibacterium.</title>
        <authorList>
            <person name="Benevides L."/>
            <person name="Burman S."/>
            <person name="Martin R."/>
            <person name="Robert V."/>
            <person name="Thomas M."/>
            <person name="Miquel S."/>
            <person name="Chain F."/>
            <person name="Sokol H."/>
            <person name="Bermudez-Humaran L.G."/>
            <person name="Morrison M."/>
            <person name="Langella P."/>
            <person name="Azevedo V.A."/>
            <person name="Chatel J.M."/>
            <person name="Soares S."/>
        </authorList>
    </citation>
    <scope>NUCLEOTIDE SEQUENCE [LARGE SCALE GENOMIC DNA]</scope>
    <source>
        <strain evidence="1 2">CNCM I 4573</strain>
    </source>
</reference>